<evidence type="ECO:0000259" key="17">
    <source>
        <dbReference type="PROSITE" id="PS51473"/>
    </source>
</evidence>
<feature type="binding site" evidence="13">
    <location>
        <position position="1762"/>
    </location>
    <ligand>
        <name>ATP</name>
        <dbReference type="ChEBI" id="CHEBI:30616"/>
    </ligand>
</feature>
<feature type="transmembrane region" description="Helical" evidence="15">
    <location>
        <begin position="331"/>
        <end position="354"/>
    </location>
</feature>
<keyword evidence="3" id="KW-0808">Transferase</keyword>
<feature type="region of interest" description="Disordered" evidence="14">
    <location>
        <begin position="837"/>
        <end position="859"/>
    </location>
</feature>
<evidence type="ECO:0000256" key="5">
    <source>
        <dbReference type="ARBA" id="ARBA00022729"/>
    </source>
</evidence>
<keyword evidence="2" id="KW-0723">Serine/threonine-protein kinase</keyword>
<evidence type="ECO:0000256" key="14">
    <source>
        <dbReference type="SAM" id="MobiDB-lite"/>
    </source>
</evidence>
<feature type="domain" description="Gnk2-homologous" evidence="17">
    <location>
        <begin position="80"/>
        <end position="185"/>
    </location>
</feature>
<feature type="compositionally biased region" description="Pro residues" evidence="14">
    <location>
        <begin position="839"/>
        <end position="854"/>
    </location>
</feature>
<dbReference type="InterPro" id="IPR002902">
    <property type="entry name" value="GNK2"/>
</dbReference>
<feature type="region of interest" description="Disordered" evidence="14">
    <location>
        <begin position="1654"/>
        <end position="1684"/>
    </location>
</feature>
<feature type="binding site" evidence="13">
    <location>
        <position position="956"/>
    </location>
    <ligand>
        <name>ATP</name>
        <dbReference type="ChEBI" id="CHEBI:30616"/>
    </ligand>
</feature>
<dbReference type="Pfam" id="PF07714">
    <property type="entry name" value="PK_Tyr_Ser-Thr"/>
    <property type="match status" value="4"/>
</dbReference>
<keyword evidence="9 13" id="KW-0067">ATP-binding</keyword>
<evidence type="ECO:0000256" key="8">
    <source>
        <dbReference type="ARBA" id="ARBA00022777"/>
    </source>
</evidence>
<keyword evidence="7 13" id="KW-0547">Nucleotide-binding</keyword>
<feature type="region of interest" description="Disordered" evidence="14">
    <location>
        <begin position="299"/>
        <end position="324"/>
    </location>
</feature>
<gene>
    <name evidence="18" type="ORF">HID58_001295</name>
</gene>
<feature type="compositionally biased region" description="Pro residues" evidence="14">
    <location>
        <begin position="301"/>
        <end position="324"/>
    </location>
</feature>
<dbReference type="InterPro" id="IPR038408">
    <property type="entry name" value="GNK2_sf"/>
</dbReference>
<keyword evidence="12" id="KW-0675">Receptor</keyword>
<keyword evidence="8" id="KW-0418">Kinase</keyword>
<dbReference type="PROSITE" id="PS00107">
    <property type="entry name" value="PROTEIN_KINASE_ATP"/>
    <property type="match status" value="2"/>
</dbReference>
<evidence type="ECO:0000256" key="11">
    <source>
        <dbReference type="ARBA" id="ARBA00023136"/>
    </source>
</evidence>
<keyword evidence="11 15" id="KW-0472">Membrane</keyword>
<dbReference type="PROSITE" id="PS51473">
    <property type="entry name" value="GNK2"/>
    <property type="match status" value="6"/>
</dbReference>
<dbReference type="EMBL" id="JAGKQM010000001">
    <property type="protein sequence ID" value="KAH0941658.1"/>
    <property type="molecule type" value="Genomic_DNA"/>
</dbReference>
<feature type="domain" description="Gnk2-homologous" evidence="17">
    <location>
        <begin position="191"/>
        <end position="294"/>
    </location>
</feature>
<dbReference type="PROSITE" id="PS50011">
    <property type="entry name" value="PROTEIN_KINASE_DOM"/>
    <property type="match status" value="1"/>
</dbReference>
<evidence type="ECO:0000313" key="18">
    <source>
        <dbReference type="EMBL" id="KAH0941658.1"/>
    </source>
</evidence>
<feature type="domain" description="Gnk2-homologous" evidence="17">
    <location>
        <begin position="1548"/>
        <end position="1652"/>
    </location>
</feature>
<evidence type="ECO:0008006" key="20">
    <source>
        <dbReference type="Google" id="ProtNLM"/>
    </source>
</evidence>
<protein>
    <recommendedName>
        <fullName evidence="20">Cysteine-rich receptor-like protein kinase 10</fullName>
    </recommendedName>
</protein>
<keyword evidence="19" id="KW-1185">Reference proteome</keyword>
<dbReference type="SUPFAM" id="SSF56112">
    <property type="entry name" value="Protein kinase-like (PK-like)"/>
    <property type="match status" value="3"/>
</dbReference>
<evidence type="ECO:0000256" key="9">
    <source>
        <dbReference type="ARBA" id="ARBA00022840"/>
    </source>
</evidence>
<keyword evidence="4 15" id="KW-0812">Transmembrane</keyword>
<evidence type="ECO:0000256" key="7">
    <source>
        <dbReference type="ARBA" id="ARBA00022741"/>
    </source>
</evidence>
<evidence type="ECO:0000256" key="3">
    <source>
        <dbReference type="ARBA" id="ARBA00022679"/>
    </source>
</evidence>
<keyword evidence="5" id="KW-0732">Signal</keyword>
<feature type="domain" description="Gnk2-homologous" evidence="17">
    <location>
        <begin position="1436"/>
        <end position="1539"/>
    </location>
</feature>
<dbReference type="Gene3D" id="3.30.200.20">
    <property type="entry name" value="Phosphorylase Kinase, domain 1"/>
    <property type="match status" value="2"/>
</dbReference>
<dbReference type="PANTHER" id="PTHR27002:SF1000">
    <property type="entry name" value="BNAC01G14680D PROTEIN"/>
    <property type="match status" value="1"/>
</dbReference>
<accession>A0ABQ8EJK2</accession>
<evidence type="ECO:0000256" key="4">
    <source>
        <dbReference type="ARBA" id="ARBA00022692"/>
    </source>
</evidence>
<feature type="transmembrane region" description="Helical" evidence="15">
    <location>
        <begin position="865"/>
        <end position="888"/>
    </location>
</feature>
<comment type="subcellular location">
    <subcellularLocation>
        <location evidence="1">Membrane</location>
        <topology evidence="1">Single-pass membrane protein</topology>
    </subcellularLocation>
</comment>
<evidence type="ECO:0000256" key="15">
    <source>
        <dbReference type="SAM" id="Phobius"/>
    </source>
</evidence>
<dbReference type="CDD" id="cd23509">
    <property type="entry name" value="Gnk2-like"/>
    <property type="match status" value="6"/>
</dbReference>
<dbReference type="InterPro" id="IPR011009">
    <property type="entry name" value="Kinase-like_dom_sf"/>
</dbReference>
<dbReference type="Proteomes" id="UP000824890">
    <property type="component" value="Unassembled WGS sequence"/>
</dbReference>
<evidence type="ECO:0000313" key="19">
    <source>
        <dbReference type="Proteomes" id="UP000824890"/>
    </source>
</evidence>
<dbReference type="InterPro" id="IPR054603">
    <property type="entry name" value="CR_prot_dom_plant"/>
</dbReference>
<dbReference type="Gene3D" id="1.10.510.10">
    <property type="entry name" value="Transferase(Phosphotransferase) domain 1"/>
    <property type="match status" value="3"/>
</dbReference>
<dbReference type="Pfam" id="PF22812">
    <property type="entry name" value="CR_prot_dom_plant"/>
    <property type="match status" value="1"/>
</dbReference>
<feature type="domain" description="Gnk2-homologous" evidence="17">
    <location>
        <begin position="726"/>
        <end position="830"/>
    </location>
</feature>
<dbReference type="InterPro" id="IPR000719">
    <property type="entry name" value="Prot_kinase_dom"/>
</dbReference>
<feature type="domain" description="Protein kinase" evidence="16">
    <location>
        <begin position="928"/>
        <end position="1219"/>
    </location>
</feature>
<feature type="domain" description="Gnk2-homologous" evidence="17">
    <location>
        <begin position="613"/>
        <end position="717"/>
    </location>
</feature>
<evidence type="ECO:0000259" key="16">
    <source>
        <dbReference type="PROSITE" id="PS50011"/>
    </source>
</evidence>
<evidence type="ECO:0000256" key="2">
    <source>
        <dbReference type="ARBA" id="ARBA00022527"/>
    </source>
</evidence>
<keyword evidence="10 15" id="KW-1133">Transmembrane helix</keyword>
<dbReference type="PANTHER" id="PTHR27002">
    <property type="entry name" value="RECEPTOR-LIKE SERINE/THREONINE-PROTEIN KINASE SD1-8"/>
    <property type="match status" value="1"/>
</dbReference>
<organism evidence="18 19">
    <name type="scientific">Brassica napus</name>
    <name type="common">Rape</name>
    <dbReference type="NCBI Taxonomy" id="3708"/>
    <lineage>
        <taxon>Eukaryota</taxon>
        <taxon>Viridiplantae</taxon>
        <taxon>Streptophyta</taxon>
        <taxon>Embryophyta</taxon>
        <taxon>Tracheophyta</taxon>
        <taxon>Spermatophyta</taxon>
        <taxon>Magnoliopsida</taxon>
        <taxon>eudicotyledons</taxon>
        <taxon>Gunneridae</taxon>
        <taxon>Pentapetalae</taxon>
        <taxon>rosids</taxon>
        <taxon>malvids</taxon>
        <taxon>Brassicales</taxon>
        <taxon>Brassicaceae</taxon>
        <taxon>Brassiceae</taxon>
        <taxon>Brassica</taxon>
    </lineage>
</organism>
<sequence length="1954" mass="215263">MVTYLPKWGGKDNSRQDAFTLTLTYRRYVTLVTGHKNHPLISKLDQETPVMSSSSTTFVFLFLFSFLTSFRASAQGQDPTYIYQICPNTTTFSRNNSTYSTNLRTLLSSLSSPNASYSTGFQNATAGQAPDRVTGLFLCRGDVSTEVCRRCVVFAVNDTLSRCPNEREVTLYYDECMLRYSNGNILSTLNTNGGIILYNTQNVTSNQIGFRDLVLSTMNQAATVASTSPRRVAAGKGNFTAFQTLYGLVQCTPDLISQDCLRCLNQIVNQLPMDKIGGRLIVPSCSSRYELYPFYNESAVPTPPPPPSPPPVSTPPVSAPPPPGKGGNSTVLVVAIVVPIIVAILLFIAGYCFLTKRAKKAYHTTSAFDGDDITTSDSLQLDYRSIQTATADFAESNKIGEGGFGEVYKGTLLDGTEVAVKKLSNGYMSPEYAMHGQYSMKSDVYSFGVLVLEIISGKKNSSFYQTDGAHDLVSYAWRLWSNGTPLDLVDPVIVDNCQRNEVVRCVHIGLLCVQEDPVERPTLSTIVLMLTSNTVTLPVPRQPGLYFPSRPEKEKDPLDSAQYTTTQSLAGSVDDASITDVYPHMSACASFCSVFFIALLASLRSYAQQPDPTYIYHLCPNTTTYSRNSTYSSNIRTLLSSLSSNSRSSSTGFYSTAAGQSPDLVFGLFLCRGDLPPEVCGNCVVFAASDTLKKCPEEKIGLIWYDQCMLRYSDRNIFLESSLQNGTNGILMWNTRDVPKNQSERFRDEVFSLMNKCANEAVNSSKRFAVSKSNFTSVETLYGLAQCTPDLTSGDCFNCLQRTISSLPTAQIGGRLLMPSCNSRYELYKFFEETATSIPQPPKPQLDSAPPPPSQEAGKGRNSSVIAIAVVVPITVIFVLLVAVFIFWAKKKRRTYETEPLAEDRDDITTAGSLQFDFKAIEAATDNFSETNKLGQGGFGQVYKGTFPSGIQVAVKRLSKTSGQGEREFENEVVVVAKLQHRNLVRLLGFCLEGEEKILIYDGYMSPEYAMYGQFSMKSDVYSFGVLVLEIISGKKNNSLYQMDGTAGNLVTYTWSLWSNGSPLELMDASFRDNYQTDEVTRCIHIALLCVQGEAEDRPTMPEIVQLLTSSSIALTLPRPPGLFFRSKHEQVRVDPSIDTFAMGSVDGASITQYASLSIAAAVPFISAATAAPFVSDATAALFVSTITATVSNCLGSSVLRKSTVSYAVRLSGDSRKAMSSGCADCSGSPPDAPPFSIVGRLDTAGDFPQPHTTVRWLVFGLLMITFWARLTMITADIISSRLSSGKHSSEMDMVSLILAKSQRISGGFIGPFELRIMIYLLVMKSFPLDSSGTSWLLVLPSSHKEWISYLISMKGYTFSVLLLSSGFSFSTSLSSCVAVSTGPEEATEITFGFLVGESWLSTSHYVTIFQLIAKVLSTHSSFVSNSLSTFYEDLSHLAYLKSVPHNLRWVMIVMCENVRKRNEEYARSSSTTGFYSTAAGQSPDLVFGLFLCQGDLRPEVCGNCVVFAASDTLKQCPEEKVGLIWYDECMLRYADRNIFLESSFQNGTNGILMWNTQFVPLNQSDRFRDVVFSLMNKCVNEAVNSSRKFAVSQSNFTSSRTLYGMVQCIPDLTSEDCFNCLQQTIRSLPTDKLGGRLLMPSCNSRYEVYQFYGETPTGEPQPPQPQLDSAPPRSSQRHGKGRGSHVTIIAVLVPITKKRTYETEPLAEAGEDITTAGSLQFDFKAIEAATDKFSETNKLGQGGFGQVYKGTFPSGIQVAVKRLSKTSGQGEREFENEVVVVAKLQHRNLEKRRYLSMSLYPTKALITSFLWLHVSRICDVRPILNEIRCIISGKKNSSLYQIHGSTGNLAWRLWSNGSQLELMDASFRDSYQKEEVTRCIHIALLCVQEEAEDRPTMSDIVQMLTTSSIALTLPRPPGFFFRSKHEQVGVDLSMDAVVTCSVDEASITQITPR</sequence>
<reference evidence="18 19" key="1">
    <citation type="submission" date="2021-05" db="EMBL/GenBank/DDBJ databases">
        <title>Genome Assembly of Synthetic Allotetraploid Brassica napus Reveals Homoeologous Exchanges between Subgenomes.</title>
        <authorList>
            <person name="Davis J.T."/>
        </authorList>
    </citation>
    <scope>NUCLEOTIDE SEQUENCE [LARGE SCALE GENOMIC DNA]</scope>
    <source>
        <strain evidence="19">cv. Da-Ae</strain>
        <tissue evidence="18">Seedling</tissue>
    </source>
</reference>
<evidence type="ECO:0000256" key="1">
    <source>
        <dbReference type="ARBA" id="ARBA00004167"/>
    </source>
</evidence>
<evidence type="ECO:0000256" key="10">
    <source>
        <dbReference type="ARBA" id="ARBA00022989"/>
    </source>
</evidence>
<dbReference type="Gene3D" id="3.30.430.20">
    <property type="entry name" value="Gnk2 domain, C-X8-C-X2-C motif"/>
    <property type="match status" value="6"/>
</dbReference>
<dbReference type="InterPro" id="IPR001245">
    <property type="entry name" value="Ser-Thr/Tyr_kinase_cat_dom"/>
</dbReference>
<evidence type="ECO:0000256" key="13">
    <source>
        <dbReference type="PROSITE-ProRule" id="PRU10141"/>
    </source>
</evidence>
<name>A0ABQ8EJK2_BRANA</name>
<evidence type="ECO:0000256" key="6">
    <source>
        <dbReference type="ARBA" id="ARBA00022737"/>
    </source>
</evidence>
<dbReference type="Pfam" id="PF01657">
    <property type="entry name" value="Stress-antifung"/>
    <property type="match status" value="6"/>
</dbReference>
<proteinExistence type="predicted"/>
<comment type="caution">
    <text evidence="18">The sequence shown here is derived from an EMBL/GenBank/DDBJ whole genome shotgun (WGS) entry which is preliminary data.</text>
</comment>
<keyword evidence="6" id="KW-0677">Repeat</keyword>
<dbReference type="InterPro" id="IPR017441">
    <property type="entry name" value="Protein_kinase_ATP_BS"/>
</dbReference>
<evidence type="ECO:0000256" key="12">
    <source>
        <dbReference type="ARBA" id="ARBA00023170"/>
    </source>
</evidence>